<geneLocation type="plasmid" evidence="1 2">
    <name>p109822</name>
</geneLocation>
<protein>
    <submittedName>
        <fullName evidence="1">Uncharacterized protein</fullName>
    </submittedName>
</protein>
<dbReference type="Proteomes" id="UP000092743">
    <property type="component" value="Plasmid p109822"/>
</dbReference>
<sequence>MSMEKMIIEKVISLVGKEAILTIQTNSGANSSDIDVYCIVKDHVKSSLHLFYDSNKIWNEIFIDNISDVKKKIRNMDEICINFLCDFPLIYGKEEDIDNIIKLAEKKKDNYEIPLKRKKIIEYRIKVSAAKLLNKKYTLSKEQRQFLLNIINYPLIQLIFDYHKLFPKSPKFWMDQFKSNLPETDYQNIKLLLSGEISDEVLEALLAKYCNALDQITIKDLGRNESTYVH</sequence>
<evidence type="ECO:0000313" key="2">
    <source>
        <dbReference type="Proteomes" id="UP000092743"/>
    </source>
</evidence>
<accession>A0A9W3SJG3</accession>
<name>A0A9W3SJG3_BACTU</name>
<proteinExistence type="predicted"/>
<keyword evidence="1" id="KW-0614">Plasmid</keyword>
<reference evidence="1 2" key="1">
    <citation type="submission" date="2016-04" db="EMBL/GenBank/DDBJ databases">
        <title>High quality genome of the nematocidal Bacillus thuringiensis MYBT18246.</title>
        <authorList>
            <person name="Hollensteiner J."/>
            <person name="Poehlein A."/>
            <person name="Sproeer C."/>
            <person name="Bunk B."/>
            <person name="Rosenstiel P."/>
            <person name="Schulenburg H."/>
            <person name="Liesegang H."/>
        </authorList>
    </citation>
    <scope>NUCLEOTIDE SEQUENCE [LARGE SCALE GENOMIC DNA]</scope>
    <source>
        <strain evidence="1 2">MYBT18246</strain>
        <plasmid evidence="1 2">p109822</plasmid>
    </source>
</reference>
<gene>
    <name evidence="1" type="ORF">BT246_69660</name>
</gene>
<dbReference type="EMBL" id="CP015355">
    <property type="protein sequence ID" value="ANS52257.1"/>
    <property type="molecule type" value="Genomic_DNA"/>
</dbReference>
<dbReference type="AlphaFoldDB" id="A0A9W3SJG3"/>
<evidence type="ECO:0000313" key="1">
    <source>
        <dbReference type="EMBL" id="ANS52257.1"/>
    </source>
</evidence>
<organism evidence="1 2">
    <name type="scientific">Bacillus thuringiensis</name>
    <dbReference type="NCBI Taxonomy" id="1428"/>
    <lineage>
        <taxon>Bacteria</taxon>
        <taxon>Bacillati</taxon>
        <taxon>Bacillota</taxon>
        <taxon>Bacilli</taxon>
        <taxon>Bacillales</taxon>
        <taxon>Bacillaceae</taxon>
        <taxon>Bacillus</taxon>
        <taxon>Bacillus cereus group</taxon>
    </lineage>
</organism>